<evidence type="ECO:0000313" key="1">
    <source>
        <dbReference type="EMBL" id="KAK4117074.1"/>
    </source>
</evidence>
<gene>
    <name evidence="1" type="ORF">N656DRAFT_9623</name>
</gene>
<proteinExistence type="predicted"/>
<protein>
    <submittedName>
        <fullName evidence="1">Uncharacterized protein</fullName>
    </submittedName>
</protein>
<dbReference type="GeneID" id="89943540"/>
<name>A0AAN6TM75_9PEZI</name>
<reference evidence="1" key="1">
    <citation type="journal article" date="2023" name="Mol. Phylogenet. Evol.">
        <title>Genome-scale phylogeny and comparative genomics of the fungal order Sordariales.</title>
        <authorList>
            <person name="Hensen N."/>
            <person name="Bonometti L."/>
            <person name="Westerberg I."/>
            <person name="Brannstrom I.O."/>
            <person name="Guillou S."/>
            <person name="Cros-Aarteil S."/>
            <person name="Calhoun S."/>
            <person name="Haridas S."/>
            <person name="Kuo A."/>
            <person name="Mondo S."/>
            <person name="Pangilinan J."/>
            <person name="Riley R."/>
            <person name="LaButti K."/>
            <person name="Andreopoulos B."/>
            <person name="Lipzen A."/>
            <person name="Chen C."/>
            <person name="Yan M."/>
            <person name="Daum C."/>
            <person name="Ng V."/>
            <person name="Clum A."/>
            <person name="Steindorff A."/>
            <person name="Ohm R.A."/>
            <person name="Martin F."/>
            <person name="Silar P."/>
            <person name="Natvig D.O."/>
            <person name="Lalanne C."/>
            <person name="Gautier V."/>
            <person name="Ament-Velasquez S.L."/>
            <person name="Kruys A."/>
            <person name="Hutchinson M.I."/>
            <person name="Powell A.J."/>
            <person name="Barry K."/>
            <person name="Miller A.N."/>
            <person name="Grigoriev I.V."/>
            <person name="Debuchy R."/>
            <person name="Gladieux P."/>
            <person name="Hiltunen Thoren M."/>
            <person name="Johannesson H."/>
        </authorList>
    </citation>
    <scope>NUCLEOTIDE SEQUENCE</scope>
    <source>
        <strain evidence="1">CBS 508.74</strain>
    </source>
</reference>
<sequence length="205" mass="22992">MTLTQNSASILLPDYSLSSQHVFIGLFAHLFITRDLQRLLAHGSGLMEPCLMSLVPSWVPDWTRWDSWRSVFEPRVFQSELLYVSEQPLIKEFIFEAPFKFLQKFLETESPCPYTLPVPVVHPTRIGSPAPSDKCQPLAVDTSTGALLVRMIRFLVLQSSPREIPEYSRESEAGSGVGSQKMFEVQVGLNSTGCTWPAVIDLICS</sequence>
<reference evidence="1" key="2">
    <citation type="submission" date="2023-05" db="EMBL/GenBank/DDBJ databases">
        <authorList>
            <consortium name="Lawrence Berkeley National Laboratory"/>
            <person name="Steindorff A."/>
            <person name="Hensen N."/>
            <person name="Bonometti L."/>
            <person name="Westerberg I."/>
            <person name="Brannstrom I.O."/>
            <person name="Guillou S."/>
            <person name="Cros-Aarteil S."/>
            <person name="Calhoun S."/>
            <person name="Haridas S."/>
            <person name="Kuo A."/>
            <person name="Mondo S."/>
            <person name="Pangilinan J."/>
            <person name="Riley R."/>
            <person name="Labutti K."/>
            <person name="Andreopoulos B."/>
            <person name="Lipzen A."/>
            <person name="Chen C."/>
            <person name="Yanf M."/>
            <person name="Daum C."/>
            <person name="Ng V."/>
            <person name="Clum A."/>
            <person name="Ohm R."/>
            <person name="Martin F."/>
            <person name="Silar P."/>
            <person name="Natvig D."/>
            <person name="Lalanne C."/>
            <person name="Gautier V."/>
            <person name="Ament-Velasquez S.L."/>
            <person name="Kruys A."/>
            <person name="Hutchinson M.I."/>
            <person name="Powell A.J."/>
            <person name="Barry K."/>
            <person name="Miller A.N."/>
            <person name="Grigoriev I.V."/>
            <person name="Debuchy R."/>
            <person name="Gladieux P."/>
            <person name="Thoren M.H."/>
            <person name="Johannesson H."/>
        </authorList>
    </citation>
    <scope>NUCLEOTIDE SEQUENCE</scope>
    <source>
        <strain evidence="1">CBS 508.74</strain>
    </source>
</reference>
<dbReference type="AlphaFoldDB" id="A0AAN6TM75"/>
<accession>A0AAN6TM75</accession>
<dbReference type="RefSeq" id="XP_064674644.1">
    <property type="nucleotide sequence ID" value="XM_064819414.1"/>
</dbReference>
<organism evidence="1 2">
    <name type="scientific">Canariomyces notabilis</name>
    <dbReference type="NCBI Taxonomy" id="2074819"/>
    <lineage>
        <taxon>Eukaryota</taxon>
        <taxon>Fungi</taxon>
        <taxon>Dikarya</taxon>
        <taxon>Ascomycota</taxon>
        <taxon>Pezizomycotina</taxon>
        <taxon>Sordariomycetes</taxon>
        <taxon>Sordariomycetidae</taxon>
        <taxon>Sordariales</taxon>
        <taxon>Chaetomiaceae</taxon>
        <taxon>Canariomyces</taxon>
    </lineage>
</organism>
<dbReference type="Proteomes" id="UP001302812">
    <property type="component" value="Unassembled WGS sequence"/>
</dbReference>
<comment type="caution">
    <text evidence="1">The sequence shown here is derived from an EMBL/GenBank/DDBJ whole genome shotgun (WGS) entry which is preliminary data.</text>
</comment>
<dbReference type="EMBL" id="MU853332">
    <property type="protein sequence ID" value="KAK4117074.1"/>
    <property type="molecule type" value="Genomic_DNA"/>
</dbReference>
<keyword evidence="2" id="KW-1185">Reference proteome</keyword>
<evidence type="ECO:0000313" key="2">
    <source>
        <dbReference type="Proteomes" id="UP001302812"/>
    </source>
</evidence>